<name>A0AC60PG86_IXOPE</name>
<dbReference type="EMBL" id="JABSTQ010010729">
    <property type="protein sequence ID" value="KAG0418558.1"/>
    <property type="molecule type" value="Genomic_DNA"/>
</dbReference>
<evidence type="ECO:0000313" key="1">
    <source>
        <dbReference type="EMBL" id="KAG0418558.1"/>
    </source>
</evidence>
<keyword evidence="2" id="KW-1185">Reference proteome</keyword>
<organism evidence="1 2">
    <name type="scientific">Ixodes persulcatus</name>
    <name type="common">Taiga tick</name>
    <dbReference type="NCBI Taxonomy" id="34615"/>
    <lineage>
        <taxon>Eukaryota</taxon>
        <taxon>Metazoa</taxon>
        <taxon>Ecdysozoa</taxon>
        <taxon>Arthropoda</taxon>
        <taxon>Chelicerata</taxon>
        <taxon>Arachnida</taxon>
        <taxon>Acari</taxon>
        <taxon>Parasitiformes</taxon>
        <taxon>Ixodida</taxon>
        <taxon>Ixodoidea</taxon>
        <taxon>Ixodidae</taxon>
        <taxon>Ixodinae</taxon>
        <taxon>Ixodes</taxon>
    </lineage>
</organism>
<protein>
    <submittedName>
        <fullName evidence="1">Uncharacterized protein</fullName>
    </submittedName>
</protein>
<gene>
    <name evidence="1" type="ORF">HPB47_004747</name>
</gene>
<sequence>MLRHGSRDAGGGAAPAQWGSVMSPPECRVQKEDVARCLRSPRGPGRVLFGRDSSLLLTVVVAIEVLLLEGCPRSTGALDGTLEIGEVADTERLVMTRADQARMRKPHSAAHYKELMGLRRSNFLLLLLLMMELSYLCFGAFMFCSFERPGELERRLHLKMFRAAFLKNFTCLTGERNIIIIVIVRLRYRPARRLICCLACCPVGGAANLKPATLGVLEEYNGPDRGPHTFLAPVVVQASVQTGNAQERLFALKTAAMSSPQ</sequence>
<comment type="caution">
    <text evidence="1">The sequence shown here is derived from an EMBL/GenBank/DDBJ whole genome shotgun (WGS) entry which is preliminary data.</text>
</comment>
<accession>A0AC60PG86</accession>
<evidence type="ECO:0000313" key="2">
    <source>
        <dbReference type="Proteomes" id="UP000805193"/>
    </source>
</evidence>
<dbReference type="Proteomes" id="UP000805193">
    <property type="component" value="Unassembled WGS sequence"/>
</dbReference>
<proteinExistence type="predicted"/>
<reference evidence="1 2" key="1">
    <citation type="journal article" date="2020" name="Cell">
        <title>Large-Scale Comparative Analyses of Tick Genomes Elucidate Their Genetic Diversity and Vector Capacities.</title>
        <authorList>
            <consortium name="Tick Genome and Microbiome Consortium (TIGMIC)"/>
            <person name="Jia N."/>
            <person name="Wang J."/>
            <person name="Shi W."/>
            <person name="Du L."/>
            <person name="Sun Y."/>
            <person name="Zhan W."/>
            <person name="Jiang J.F."/>
            <person name="Wang Q."/>
            <person name="Zhang B."/>
            <person name="Ji P."/>
            <person name="Bell-Sakyi L."/>
            <person name="Cui X.M."/>
            <person name="Yuan T.T."/>
            <person name="Jiang B.G."/>
            <person name="Yang W.F."/>
            <person name="Lam T.T."/>
            <person name="Chang Q.C."/>
            <person name="Ding S.J."/>
            <person name="Wang X.J."/>
            <person name="Zhu J.G."/>
            <person name="Ruan X.D."/>
            <person name="Zhao L."/>
            <person name="Wei J.T."/>
            <person name="Ye R.Z."/>
            <person name="Que T.C."/>
            <person name="Du C.H."/>
            <person name="Zhou Y.H."/>
            <person name="Cheng J.X."/>
            <person name="Dai P.F."/>
            <person name="Guo W.B."/>
            <person name="Han X.H."/>
            <person name="Huang E.J."/>
            <person name="Li L.F."/>
            <person name="Wei W."/>
            <person name="Gao Y.C."/>
            <person name="Liu J.Z."/>
            <person name="Shao H.Z."/>
            <person name="Wang X."/>
            <person name="Wang C.C."/>
            <person name="Yang T.C."/>
            <person name="Huo Q.B."/>
            <person name="Li W."/>
            <person name="Chen H.Y."/>
            <person name="Chen S.E."/>
            <person name="Zhou L.G."/>
            <person name="Ni X.B."/>
            <person name="Tian J.H."/>
            <person name="Sheng Y."/>
            <person name="Liu T."/>
            <person name="Pan Y.S."/>
            <person name="Xia L.Y."/>
            <person name="Li J."/>
            <person name="Zhao F."/>
            <person name="Cao W.C."/>
        </authorList>
    </citation>
    <scope>NUCLEOTIDE SEQUENCE [LARGE SCALE GENOMIC DNA]</scope>
    <source>
        <strain evidence="1">Iper-2018</strain>
    </source>
</reference>